<gene>
    <name evidence="1" type="ORF">MA16_Dca027546</name>
</gene>
<keyword evidence="2" id="KW-1185">Reference proteome</keyword>
<accession>A0A2I0VC92</accession>
<proteinExistence type="predicted"/>
<name>A0A2I0VC92_9ASPA</name>
<reference evidence="1 2" key="2">
    <citation type="journal article" date="2017" name="Nature">
        <title>The Apostasia genome and the evolution of orchids.</title>
        <authorList>
            <person name="Zhang G.Q."/>
            <person name="Liu K.W."/>
            <person name="Li Z."/>
            <person name="Lohaus R."/>
            <person name="Hsiao Y.Y."/>
            <person name="Niu S.C."/>
            <person name="Wang J.Y."/>
            <person name="Lin Y.C."/>
            <person name="Xu Q."/>
            <person name="Chen L.J."/>
            <person name="Yoshida K."/>
            <person name="Fujiwara S."/>
            <person name="Wang Z.W."/>
            <person name="Zhang Y.Q."/>
            <person name="Mitsuda N."/>
            <person name="Wang M."/>
            <person name="Liu G.H."/>
            <person name="Pecoraro L."/>
            <person name="Huang H.X."/>
            <person name="Xiao X.J."/>
            <person name="Lin M."/>
            <person name="Wu X.Y."/>
            <person name="Wu W.L."/>
            <person name="Chen Y.Y."/>
            <person name="Chang S.B."/>
            <person name="Sakamoto S."/>
            <person name="Ohme-Takagi M."/>
            <person name="Yagi M."/>
            <person name="Zeng S.J."/>
            <person name="Shen C.Y."/>
            <person name="Yeh C.M."/>
            <person name="Luo Y.B."/>
            <person name="Tsai W.C."/>
            <person name="Van de Peer Y."/>
            <person name="Liu Z.J."/>
        </authorList>
    </citation>
    <scope>NUCLEOTIDE SEQUENCE [LARGE SCALE GENOMIC DNA]</scope>
    <source>
        <tissue evidence="1">The whole plant</tissue>
    </source>
</reference>
<evidence type="ECO:0000313" key="1">
    <source>
        <dbReference type="EMBL" id="PKU61023.1"/>
    </source>
</evidence>
<protein>
    <submittedName>
        <fullName evidence="1">Uncharacterized protein</fullName>
    </submittedName>
</protein>
<dbReference type="AlphaFoldDB" id="A0A2I0VC92"/>
<reference evidence="1 2" key="1">
    <citation type="journal article" date="2016" name="Sci. Rep.">
        <title>The Dendrobium catenatum Lindl. genome sequence provides insights into polysaccharide synthase, floral development and adaptive evolution.</title>
        <authorList>
            <person name="Zhang G.Q."/>
            <person name="Xu Q."/>
            <person name="Bian C."/>
            <person name="Tsai W.C."/>
            <person name="Yeh C.M."/>
            <person name="Liu K.W."/>
            <person name="Yoshida K."/>
            <person name="Zhang L.S."/>
            <person name="Chang S.B."/>
            <person name="Chen F."/>
            <person name="Shi Y."/>
            <person name="Su Y.Y."/>
            <person name="Zhang Y.Q."/>
            <person name="Chen L.J."/>
            <person name="Yin Y."/>
            <person name="Lin M."/>
            <person name="Huang H."/>
            <person name="Deng H."/>
            <person name="Wang Z.W."/>
            <person name="Zhu S.L."/>
            <person name="Zhao X."/>
            <person name="Deng C."/>
            <person name="Niu S.C."/>
            <person name="Huang J."/>
            <person name="Wang M."/>
            <person name="Liu G.H."/>
            <person name="Yang H.J."/>
            <person name="Xiao X.J."/>
            <person name="Hsiao Y.Y."/>
            <person name="Wu W.L."/>
            <person name="Chen Y.Y."/>
            <person name="Mitsuda N."/>
            <person name="Ohme-Takagi M."/>
            <person name="Luo Y.B."/>
            <person name="Van de Peer Y."/>
            <person name="Liu Z.J."/>
        </authorList>
    </citation>
    <scope>NUCLEOTIDE SEQUENCE [LARGE SCALE GENOMIC DNA]</scope>
    <source>
        <tissue evidence="1">The whole plant</tissue>
    </source>
</reference>
<organism evidence="1 2">
    <name type="scientific">Dendrobium catenatum</name>
    <dbReference type="NCBI Taxonomy" id="906689"/>
    <lineage>
        <taxon>Eukaryota</taxon>
        <taxon>Viridiplantae</taxon>
        <taxon>Streptophyta</taxon>
        <taxon>Embryophyta</taxon>
        <taxon>Tracheophyta</taxon>
        <taxon>Spermatophyta</taxon>
        <taxon>Magnoliopsida</taxon>
        <taxon>Liliopsida</taxon>
        <taxon>Asparagales</taxon>
        <taxon>Orchidaceae</taxon>
        <taxon>Epidendroideae</taxon>
        <taxon>Malaxideae</taxon>
        <taxon>Dendrobiinae</taxon>
        <taxon>Dendrobium</taxon>
    </lineage>
</organism>
<dbReference type="Proteomes" id="UP000233837">
    <property type="component" value="Unassembled WGS sequence"/>
</dbReference>
<sequence length="78" mass="8608">MGRGKNGEDQWMDLLPVMMVEGNMNRMERHVFDLERGSEDSSREEGSGQGSIEVQLQVDLKVPDPAHLGTAAGPWVVV</sequence>
<evidence type="ECO:0000313" key="2">
    <source>
        <dbReference type="Proteomes" id="UP000233837"/>
    </source>
</evidence>
<dbReference type="EMBL" id="KZ503854">
    <property type="protein sequence ID" value="PKU61023.1"/>
    <property type="molecule type" value="Genomic_DNA"/>
</dbReference>